<evidence type="ECO:0000256" key="9">
    <source>
        <dbReference type="SAM" id="MobiDB-lite"/>
    </source>
</evidence>
<feature type="signal peptide" evidence="10">
    <location>
        <begin position="1"/>
        <end position="35"/>
    </location>
</feature>
<comment type="caution">
    <text evidence="11">The sequence shown here is derived from an EMBL/GenBank/DDBJ whole genome shotgun (WGS) entry which is preliminary data.</text>
</comment>
<dbReference type="GO" id="GO:0046872">
    <property type="term" value="F:metal ion binding"/>
    <property type="evidence" value="ECO:0007669"/>
    <property type="project" value="UniProtKB-KW"/>
</dbReference>
<feature type="region of interest" description="Disordered" evidence="9">
    <location>
        <begin position="264"/>
        <end position="291"/>
    </location>
</feature>
<dbReference type="InterPro" id="IPR005073">
    <property type="entry name" value="Peptidase_M74"/>
</dbReference>
<evidence type="ECO:0000256" key="5">
    <source>
        <dbReference type="ARBA" id="ARBA00022801"/>
    </source>
</evidence>
<dbReference type="GO" id="GO:0006508">
    <property type="term" value="P:proteolysis"/>
    <property type="evidence" value="ECO:0007669"/>
    <property type="project" value="UniProtKB-KW"/>
</dbReference>
<accession>A0A840YMH7</accession>
<evidence type="ECO:0000256" key="10">
    <source>
        <dbReference type="SAM" id="SignalP"/>
    </source>
</evidence>
<feature type="disulfide bond" evidence="8">
    <location>
        <begin position="234"/>
        <end position="241"/>
    </location>
</feature>
<dbReference type="Pfam" id="PF03411">
    <property type="entry name" value="Peptidase_M74"/>
    <property type="match status" value="1"/>
</dbReference>
<organism evidence="11 12">
    <name type="scientific">Muricoccus pecuniae</name>
    <dbReference type="NCBI Taxonomy" id="693023"/>
    <lineage>
        <taxon>Bacteria</taxon>
        <taxon>Pseudomonadati</taxon>
        <taxon>Pseudomonadota</taxon>
        <taxon>Alphaproteobacteria</taxon>
        <taxon>Acetobacterales</taxon>
        <taxon>Roseomonadaceae</taxon>
        <taxon>Muricoccus</taxon>
    </lineage>
</organism>
<keyword evidence="1" id="KW-0645">Protease</keyword>
<evidence type="ECO:0000256" key="6">
    <source>
        <dbReference type="ARBA" id="ARBA00022833"/>
    </source>
</evidence>
<gene>
    <name evidence="11" type="ORF">FHS87_003922</name>
</gene>
<dbReference type="EMBL" id="JACIJD010000024">
    <property type="protein sequence ID" value="MBB5695854.1"/>
    <property type="molecule type" value="Genomic_DNA"/>
</dbReference>
<keyword evidence="6" id="KW-0862">Zinc</keyword>
<dbReference type="EC" id="3.4.24.-" evidence="11"/>
<dbReference type="GO" id="GO:0030288">
    <property type="term" value="C:outer membrane-bounded periplasmic space"/>
    <property type="evidence" value="ECO:0007669"/>
    <property type="project" value="InterPro"/>
</dbReference>
<dbReference type="Gene3D" id="3.30.1380.10">
    <property type="match status" value="1"/>
</dbReference>
<dbReference type="GO" id="GO:0004252">
    <property type="term" value="F:serine-type endopeptidase activity"/>
    <property type="evidence" value="ECO:0007669"/>
    <property type="project" value="InterPro"/>
</dbReference>
<evidence type="ECO:0000313" key="12">
    <source>
        <dbReference type="Proteomes" id="UP000580654"/>
    </source>
</evidence>
<dbReference type="RefSeq" id="WP_312862048.1">
    <property type="nucleotide sequence ID" value="NZ_JACIJD010000024.1"/>
</dbReference>
<keyword evidence="7" id="KW-0482">Metalloprotease</keyword>
<evidence type="ECO:0000256" key="2">
    <source>
        <dbReference type="ARBA" id="ARBA00022723"/>
    </source>
</evidence>
<dbReference type="Proteomes" id="UP000580654">
    <property type="component" value="Unassembled WGS sequence"/>
</dbReference>
<dbReference type="NCBIfam" id="NF006947">
    <property type="entry name" value="PRK09429.1"/>
    <property type="match status" value="1"/>
</dbReference>
<evidence type="ECO:0000256" key="3">
    <source>
        <dbReference type="ARBA" id="ARBA00022729"/>
    </source>
</evidence>
<proteinExistence type="predicted"/>
<keyword evidence="2" id="KW-0479">Metal-binding</keyword>
<keyword evidence="3 10" id="KW-0732">Signal</keyword>
<reference evidence="11 12" key="1">
    <citation type="submission" date="2020-08" db="EMBL/GenBank/DDBJ databases">
        <title>Genomic Encyclopedia of Type Strains, Phase IV (KMG-IV): sequencing the most valuable type-strain genomes for metagenomic binning, comparative biology and taxonomic classification.</title>
        <authorList>
            <person name="Goeker M."/>
        </authorList>
    </citation>
    <scope>NUCLEOTIDE SEQUENCE [LARGE SCALE GENOMIC DNA]</scope>
    <source>
        <strain evidence="11 12">DSM 25622</strain>
    </source>
</reference>
<evidence type="ECO:0000256" key="7">
    <source>
        <dbReference type="ARBA" id="ARBA00023049"/>
    </source>
</evidence>
<evidence type="ECO:0000256" key="1">
    <source>
        <dbReference type="ARBA" id="ARBA00022670"/>
    </source>
</evidence>
<dbReference type="PIRSF" id="PIRSF018455">
    <property type="entry name" value="MepA"/>
    <property type="match status" value="1"/>
</dbReference>
<feature type="disulfide bond" evidence="8">
    <location>
        <begin position="62"/>
        <end position="284"/>
    </location>
</feature>
<evidence type="ECO:0000256" key="4">
    <source>
        <dbReference type="ARBA" id="ARBA00022764"/>
    </source>
</evidence>
<keyword evidence="8" id="KW-1015">Disulfide bond</keyword>
<sequence length="291" mass="30291">MPGFAARAVAARGRAVRGLSLLALSIALVAGPASAQPAAQWAAAPGPSPGPARSIGGTSLGCVQGAAMLPPEGPGWQVVRLSRNRNWGHPVLVAALRDLAGRARAGGLPDLWIGDLGQPRGGPLPFGHASHQAGLDADIWLDLSPKPLVPAAARESIPERSLVLPDGSAADPRLFTPAHARLIRMAAELPGLDRIFVHHGIKRSLCAAHAGEPWLRHVRPWRGHDSHMHIRLRCPAGSPDCKDAAPPPPGDGCDAGLAWWLTPEASQPRRSAPPSEPPSLPQACAGLLSAR</sequence>
<dbReference type="GO" id="GO:0008237">
    <property type="term" value="F:metallopeptidase activity"/>
    <property type="evidence" value="ECO:0007669"/>
    <property type="project" value="UniProtKB-KW"/>
</dbReference>
<dbReference type="InterPro" id="IPR009045">
    <property type="entry name" value="Zn_M74/Hedgehog-like"/>
</dbReference>
<keyword evidence="4" id="KW-0574">Periplasm</keyword>
<dbReference type="SUPFAM" id="SSF55166">
    <property type="entry name" value="Hedgehog/DD-peptidase"/>
    <property type="match status" value="1"/>
</dbReference>
<feature type="chain" id="PRO_5032566184" evidence="10">
    <location>
        <begin position="36"/>
        <end position="291"/>
    </location>
</feature>
<name>A0A840YMH7_9PROT</name>
<keyword evidence="5 11" id="KW-0378">Hydrolase</keyword>
<evidence type="ECO:0000256" key="8">
    <source>
        <dbReference type="PIRSR" id="PIRSR018455-2"/>
    </source>
</evidence>
<dbReference type="AlphaFoldDB" id="A0A840YMH7"/>
<protein>
    <submittedName>
        <fullName evidence="11">Penicillin-insensitive murein endopeptidase</fullName>
        <ecNumber evidence="11">3.4.24.-</ecNumber>
    </submittedName>
</protein>
<feature type="disulfide bond" evidence="8">
    <location>
        <begin position="206"/>
        <end position="253"/>
    </location>
</feature>
<evidence type="ECO:0000313" key="11">
    <source>
        <dbReference type="EMBL" id="MBB5695854.1"/>
    </source>
</evidence>
<keyword evidence="12" id="KW-1185">Reference proteome</keyword>
<feature type="compositionally biased region" description="Low complexity" evidence="9">
    <location>
        <begin position="264"/>
        <end position="273"/>
    </location>
</feature>